<evidence type="ECO:0000313" key="5">
    <source>
        <dbReference type="Proteomes" id="UP000321110"/>
    </source>
</evidence>
<gene>
    <name evidence="3" type="ORF">E6Q69_00605</name>
    <name evidence="2" type="ORF">SAMN05878282_102699</name>
</gene>
<evidence type="ECO:0000256" key="1">
    <source>
        <dbReference type="SAM" id="Phobius"/>
    </source>
</evidence>
<reference evidence="2 4" key="1">
    <citation type="submission" date="2017-01" db="EMBL/GenBank/DDBJ databases">
        <authorList>
            <person name="Mah S.A."/>
            <person name="Swanson W.J."/>
            <person name="Moy G.W."/>
            <person name="Vacquier V.D."/>
        </authorList>
    </citation>
    <scope>NUCLEOTIDE SEQUENCE [LARGE SCALE GENOMIC DNA]</scope>
    <source>
        <strain evidence="2 4">RU36E</strain>
    </source>
</reference>
<reference evidence="3 5" key="2">
    <citation type="submission" date="2018-09" db="EMBL/GenBank/DDBJ databases">
        <title>Metagenome Assembled Genomes from an Advanced Water Purification Facility.</title>
        <authorList>
            <person name="Stamps B.W."/>
            <person name="Spear J.R."/>
        </authorList>
    </citation>
    <scope>NUCLEOTIDE SEQUENCE [LARGE SCALE GENOMIC DNA]</scope>
    <source>
        <strain evidence="3">Bin_52_1</strain>
    </source>
</reference>
<dbReference type="EMBL" id="SSFO01000011">
    <property type="protein sequence ID" value="TXI35865.1"/>
    <property type="molecule type" value="Genomic_DNA"/>
</dbReference>
<evidence type="ECO:0000313" key="4">
    <source>
        <dbReference type="Proteomes" id="UP000185841"/>
    </source>
</evidence>
<dbReference type="Proteomes" id="UP000185841">
    <property type="component" value="Unassembled WGS sequence"/>
</dbReference>
<keyword evidence="1" id="KW-1133">Transmembrane helix</keyword>
<keyword evidence="1" id="KW-0812">Transmembrane</keyword>
<evidence type="ECO:0000313" key="3">
    <source>
        <dbReference type="EMBL" id="TXI35865.1"/>
    </source>
</evidence>
<accession>A0A1N6QW09</accession>
<evidence type="ECO:0000313" key="2">
    <source>
        <dbReference type="EMBL" id="SIQ20769.1"/>
    </source>
</evidence>
<dbReference type="Pfam" id="PF10734">
    <property type="entry name" value="DUF2523"/>
    <property type="match status" value="1"/>
</dbReference>
<dbReference type="Proteomes" id="UP000321110">
    <property type="component" value="Unassembled WGS sequence"/>
</dbReference>
<dbReference type="EMBL" id="FTMP01000002">
    <property type="protein sequence ID" value="SIQ20769.1"/>
    <property type="molecule type" value="Genomic_DNA"/>
</dbReference>
<dbReference type="AlphaFoldDB" id="A0A1N6QW09"/>
<dbReference type="InterPro" id="IPR019670">
    <property type="entry name" value="DUF2523"/>
</dbReference>
<organism evidence="2 4">
    <name type="scientific">Aquipseudomonas alcaligenes</name>
    <name type="common">Pseudomonas alcaligenes</name>
    <dbReference type="NCBI Taxonomy" id="43263"/>
    <lineage>
        <taxon>Bacteria</taxon>
        <taxon>Pseudomonadati</taxon>
        <taxon>Pseudomonadota</taxon>
        <taxon>Gammaproteobacteria</taxon>
        <taxon>Pseudomonadales</taxon>
        <taxon>Pseudomonadaceae</taxon>
        <taxon>Aquipseudomonas</taxon>
    </lineage>
</organism>
<protein>
    <submittedName>
        <fullName evidence="3">DUF2523 domain-containing protein</fullName>
    </submittedName>
</protein>
<sequence>MDWIAGFLDNLLGFFQWVWDFLSSGIYLFVKEVLVLLTKVAIYSWISVQIMALDVAYSAAQSILSDIGVSEAIRAKWSGLPAEVASTLSFFGIPQALNIIFSALSTRFVLKFVPFLGR</sequence>
<proteinExistence type="predicted"/>
<keyword evidence="1" id="KW-0472">Membrane</keyword>
<dbReference type="RefSeq" id="WP_076425841.1">
    <property type="nucleotide sequence ID" value="NZ_AP025273.1"/>
</dbReference>
<name>A0A1N6QW09_AQUAC</name>
<feature type="transmembrane region" description="Helical" evidence="1">
    <location>
        <begin position="12"/>
        <end position="30"/>
    </location>
</feature>